<dbReference type="Gene3D" id="1.20.1260.10">
    <property type="match status" value="1"/>
</dbReference>
<sequence length="158" mass="17964">MDDMNSIGLHEGSASQLAEKLNHLLANYQIFYMNVRGYHWNVKGNDFFELHAKFEEFYTDLLTKVDEVAERILTLGHKPVHAYSDYVTLSSIQEDKDVHDGKTCVKGVLTGYQTLIELQRELLSLASDADDEGTAAQAGDYIREQEKTVWMLNAYLGK</sequence>
<accession>A0ABQ1NVP3</accession>
<dbReference type="PROSITE" id="PS00818">
    <property type="entry name" value="DPS_1"/>
    <property type="match status" value="1"/>
</dbReference>
<dbReference type="SUPFAM" id="SSF47240">
    <property type="entry name" value="Ferritin-like"/>
    <property type="match status" value="1"/>
</dbReference>
<dbReference type="InterPro" id="IPR008331">
    <property type="entry name" value="Ferritin_DPS_dom"/>
</dbReference>
<evidence type="ECO:0000256" key="2">
    <source>
        <dbReference type="RuleBase" id="RU003875"/>
    </source>
</evidence>
<dbReference type="PRINTS" id="PR01346">
    <property type="entry name" value="HELNAPAPROT"/>
</dbReference>
<dbReference type="PANTHER" id="PTHR42932">
    <property type="entry name" value="GENERAL STRESS PROTEIN 20U"/>
    <property type="match status" value="1"/>
</dbReference>
<dbReference type="Proteomes" id="UP000597301">
    <property type="component" value="Unassembled WGS sequence"/>
</dbReference>
<dbReference type="PROSITE" id="PS00819">
    <property type="entry name" value="DPS_2"/>
    <property type="match status" value="1"/>
</dbReference>
<protein>
    <submittedName>
        <fullName evidence="4">DNA starvation/stationary phase protection protein</fullName>
    </submittedName>
</protein>
<comment type="caution">
    <text evidence="4">The sequence shown here is derived from an EMBL/GenBank/DDBJ whole genome shotgun (WGS) entry which is preliminary data.</text>
</comment>
<dbReference type="RefSeq" id="WP_188638932.1">
    <property type="nucleotide sequence ID" value="NZ_BMHM01000003.1"/>
</dbReference>
<evidence type="ECO:0000313" key="4">
    <source>
        <dbReference type="EMBL" id="GGC86113.1"/>
    </source>
</evidence>
<evidence type="ECO:0000259" key="3">
    <source>
        <dbReference type="Pfam" id="PF00210"/>
    </source>
</evidence>
<keyword evidence="5" id="KW-1185">Reference proteome</keyword>
<dbReference type="PIRSF" id="PIRSF005900">
    <property type="entry name" value="Dps"/>
    <property type="match status" value="1"/>
</dbReference>
<evidence type="ECO:0000256" key="1">
    <source>
        <dbReference type="ARBA" id="ARBA00009497"/>
    </source>
</evidence>
<dbReference type="InterPro" id="IPR009078">
    <property type="entry name" value="Ferritin-like_SF"/>
</dbReference>
<gene>
    <name evidence="4" type="ORF">GCM10011382_15350</name>
</gene>
<organism evidence="4 5">
    <name type="scientific">Vreelandella lutescens</name>
    <dbReference type="NCBI Taxonomy" id="1602943"/>
    <lineage>
        <taxon>Bacteria</taxon>
        <taxon>Pseudomonadati</taxon>
        <taxon>Pseudomonadota</taxon>
        <taxon>Gammaproteobacteria</taxon>
        <taxon>Oceanospirillales</taxon>
        <taxon>Halomonadaceae</taxon>
        <taxon>Vreelandella</taxon>
    </lineage>
</organism>
<dbReference type="CDD" id="cd01043">
    <property type="entry name" value="DPS"/>
    <property type="match status" value="1"/>
</dbReference>
<dbReference type="EMBL" id="BMHM01000003">
    <property type="protein sequence ID" value="GGC86113.1"/>
    <property type="molecule type" value="Genomic_DNA"/>
</dbReference>
<evidence type="ECO:0000313" key="5">
    <source>
        <dbReference type="Proteomes" id="UP000597301"/>
    </source>
</evidence>
<name>A0ABQ1NVP3_9GAMM</name>
<dbReference type="InterPro" id="IPR012347">
    <property type="entry name" value="Ferritin-like"/>
</dbReference>
<dbReference type="InterPro" id="IPR023188">
    <property type="entry name" value="DPS_DNA-bd_CS"/>
</dbReference>
<dbReference type="Pfam" id="PF00210">
    <property type="entry name" value="Ferritin"/>
    <property type="match status" value="1"/>
</dbReference>
<feature type="domain" description="Ferritin/DPS" evidence="3">
    <location>
        <begin position="19"/>
        <end position="158"/>
    </location>
</feature>
<dbReference type="PANTHER" id="PTHR42932:SF1">
    <property type="entry name" value="GENERAL STRESS PROTEIN 20U"/>
    <property type="match status" value="1"/>
</dbReference>
<comment type="similarity">
    <text evidence="1 2">Belongs to the Dps family.</text>
</comment>
<dbReference type="InterPro" id="IPR002177">
    <property type="entry name" value="DPS_DNA-bd"/>
</dbReference>
<proteinExistence type="inferred from homology"/>
<reference evidence="5" key="1">
    <citation type="journal article" date="2019" name="Int. J. Syst. Evol. Microbiol.">
        <title>The Global Catalogue of Microorganisms (GCM) 10K type strain sequencing project: providing services to taxonomists for standard genome sequencing and annotation.</title>
        <authorList>
            <consortium name="The Broad Institute Genomics Platform"/>
            <consortium name="The Broad Institute Genome Sequencing Center for Infectious Disease"/>
            <person name="Wu L."/>
            <person name="Ma J."/>
        </authorList>
    </citation>
    <scope>NUCLEOTIDE SEQUENCE [LARGE SCALE GENOMIC DNA]</scope>
    <source>
        <strain evidence="5">CGMCC 1.15122</strain>
    </source>
</reference>